<comment type="caution">
    <text evidence="3">The sequence shown here is derived from an EMBL/GenBank/DDBJ whole genome shotgun (WGS) entry which is preliminary data.</text>
</comment>
<dbReference type="GO" id="GO:0007059">
    <property type="term" value="P:chromosome segregation"/>
    <property type="evidence" value="ECO:0007669"/>
    <property type="project" value="UniProtKB-KW"/>
</dbReference>
<protein>
    <recommendedName>
        <fullName evidence="2">Segregation and condensation protein A</fullName>
    </recommendedName>
</protein>
<name>A0A9D1DST7_9FIRM</name>
<organism evidence="3 4">
    <name type="scientific">Candidatus Gallacutalibacter pullicola</name>
    <dbReference type="NCBI Taxonomy" id="2840830"/>
    <lineage>
        <taxon>Bacteria</taxon>
        <taxon>Bacillati</taxon>
        <taxon>Bacillota</taxon>
        <taxon>Clostridia</taxon>
        <taxon>Eubacteriales</taxon>
        <taxon>Candidatus Gallacutalibacter</taxon>
    </lineage>
</organism>
<sequence>MEKLSYKLEKFEGPLDLLLTLITKNKLNIFDIQISELCDQYMVQINRMKDLDMDVASEFLEMAARLVYIKTVSLLPKHEEADALKQELTGQLLEYQECKEAAKRLAACMNPDLYVRAPQELIPDRQYARTHDPRELLAAYLCAVGRGKRFLPPPAESFSGIVSRRIVSVVSQAISVLRHLWKEREIRYVDLFREKKEKSERVAAFLAVLELVKEKRIRVEGERENARIRLISKKKGGKPVGAEKAARGD</sequence>
<dbReference type="Proteomes" id="UP000886785">
    <property type="component" value="Unassembled WGS sequence"/>
</dbReference>
<keyword evidence="1" id="KW-0159">Chromosome partition</keyword>
<evidence type="ECO:0000256" key="2">
    <source>
        <dbReference type="ARBA" id="ARBA00044777"/>
    </source>
</evidence>
<proteinExistence type="predicted"/>
<evidence type="ECO:0000313" key="3">
    <source>
        <dbReference type="EMBL" id="HIR58376.1"/>
    </source>
</evidence>
<reference evidence="3" key="1">
    <citation type="submission" date="2020-10" db="EMBL/GenBank/DDBJ databases">
        <authorList>
            <person name="Gilroy R."/>
        </authorList>
    </citation>
    <scope>NUCLEOTIDE SEQUENCE</scope>
    <source>
        <strain evidence="3">ChiSjej1B19-7085</strain>
    </source>
</reference>
<dbReference type="PANTHER" id="PTHR33969">
    <property type="entry name" value="SEGREGATION AND CONDENSATION PROTEIN A"/>
    <property type="match status" value="1"/>
</dbReference>
<accession>A0A9D1DST7</accession>
<dbReference type="PANTHER" id="PTHR33969:SF2">
    <property type="entry name" value="SEGREGATION AND CONDENSATION PROTEIN A"/>
    <property type="match status" value="1"/>
</dbReference>
<dbReference type="InterPro" id="IPR003768">
    <property type="entry name" value="ScpA"/>
</dbReference>
<evidence type="ECO:0000313" key="4">
    <source>
        <dbReference type="Proteomes" id="UP000886785"/>
    </source>
</evidence>
<dbReference type="EMBL" id="DVHF01000153">
    <property type="protein sequence ID" value="HIR58376.1"/>
    <property type="molecule type" value="Genomic_DNA"/>
</dbReference>
<gene>
    <name evidence="3" type="ORF">IAA54_12015</name>
</gene>
<reference evidence="3" key="2">
    <citation type="journal article" date="2021" name="PeerJ">
        <title>Extensive microbial diversity within the chicken gut microbiome revealed by metagenomics and culture.</title>
        <authorList>
            <person name="Gilroy R."/>
            <person name="Ravi A."/>
            <person name="Getino M."/>
            <person name="Pursley I."/>
            <person name="Horton D.L."/>
            <person name="Alikhan N.F."/>
            <person name="Baker D."/>
            <person name="Gharbi K."/>
            <person name="Hall N."/>
            <person name="Watson M."/>
            <person name="Adriaenssens E.M."/>
            <person name="Foster-Nyarko E."/>
            <person name="Jarju S."/>
            <person name="Secka A."/>
            <person name="Antonio M."/>
            <person name="Oren A."/>
            <person name="Chaudhuri R.R."/>
            <person name="La Ragione R."/>
            <person name="Hildebrand F."/>
            <person name="Pallen M.J."/>
        </authorList>
    </citation>
    <scope>NUCLEOTIDE SEQUENCE</scope>
    <source>
        <strain evidence="3">ChiSjej1B19-7085</strain>
    </source>
</reference>
<dbReference type="Pfam" id="PF02616">
    <property type="entry name" value="SMC_ScpA"/>
    <property type="match status" value="1"/>
</dbReference>
<dbReference type="Gene3D" id="6.10.250.2410">
    <property type="match status" value="1"/>
</dbReference>
<evidence type="ECO:0000256" key="1">
    <source>
        <dbReference type="ARBA" id="ARBA00022829"/>
    </source>
</evidence>
<dbReference type="AlphaFoldDB" id="A0A9D1DST7"/>